<dbReference type="OrthoDB" id="5780785at2759"/>
<sequence>MIADLHTISRKVNHFAKEFPTYWTSTDGDRVGSWLGSERTKFGMQKEYDRSRKVNHFAKEFPTYWTSTDGDRVGSWLGSERTKFGMQKEYDRSTYRLKSAFACSNQFISSFSKAHVDRASFSSSSGCLASSSNSYTTSEPHSFRAH</sequence>
<dbReference type="AlphaFoldDB" id="A0A0B2VBX2"/>
<accession>A0A0B2VBX2</accession>
<comment type="caution">
    <text evidence="2">The sequence shown here is derived from an EMBL/GenBank/DDBJ whole genome shotgun (WGS) entry which is preliminary data.</text>
</comment>
<name>A0A0B2VBX2_TOXCA</name>
<evidence type="ECO:0000256" key="1">
    <source>
        <dbReference type="SAM" id="MobiDB-lite"/>
    </source>
</evidence>
<dbReference type="EMBL" id="JPKZ01002088">
    <property type="protein sequence ID" value="KHN78490.1"/>
    <property type="molecule type" value="Genomic_DNA"/>
</dbReference>
<evidence type="ECO:0000313" key="2">
    <source>
        <dbReference type="EMBL" id="KHN78490.1"/>
    </source>
</evidence>
<reference evidence="2 3" key="1">
    <citation type="submission" date="2014-11" db="EMBL/GenBank/DDBJ databases">
        <title>Genetic blueprint of the zoonotic pathogen Toxocara canis.</title>
        <authorList>
            <person name="Zhu X.-Q."/>
            <person name="Korhonen P.K."/>
            <person name="Cai H."/>
            <person name="Young N.D."/>
            <person name="Nejsum P."/>
            <person name="von Samson-Himmelstjerna G."/>
            <person name="Boag P.R."/>
            <person name="Tan P."/>
            <person name="Li Q."/>
            <person name="Min J."/>
            <person name="Yang Y."/>
            <person name="Wang X."/>
            <person name="Fang X."/>
            <person name="Hall R.S."/>
            <person name="Hofmann A."/>
            <person name="Sternberg P.W."/>
            <person name="Jex A.R."/>
            <person name="Gasser R.B."/>
        </authorList>
    </citation>
    <scope>NUCLEOTIDE SEQUENCE [LARGE SCALE GENOMIC DNA]</scope>
    <source>
        <strain evidence="2">PN_DK_2014</strain>
    </source>
</reference>
<gene>
    <name evidence="2" type="ORF">Tcan_13409</name>
</gene>
<protein>
    <submittedName>
        <fullName evidence="2">Uncharacterized protein</fullName>
    </submittedName>
</protein>
<organism evidence="2 3">
    <name type="scientific">Toxocara canis</name>
    <name type="common">Canine roundworm</name>
    <dbReference type="NCBI Taxonomy" id="6265"/>
    <lineage>
        <taxon>Eukaryota</taxon>
        <taxon>Metazoa</taxon>
        <taxon>Ecdysozoa</taxon>
        <taxon>Nematoda</taxon>
        <taxon>Chromadorea</taxon>
        <taxon>Rhabditida</taxon>
        <taxon>Spirurina</taxon>
        <taxon>Ascaridomorpha</taxon>
        <taxon>Ascaridoidea</taxon>
        <taxon>Toxocaridae</taxon>
        <taxon>Toxocara</taxon>
    </lineage>
</organism>
<feature type="region of interest" description="Disordered" evidence="1">
    <location>
        <begin position="123"/>
        <end position="146"/>
    </location>
</feature>
<feature type="compositionally biased region" description="Low complexity" evidence="1">
    <location>
        <begin position="123"/>
        <end position="134"/>
    </location>
</feature>
<keyword evidence="3" id="KW-1185">Reference proteome</keyword>
<evidence type="ECO:0000313" key="3">
    <source>
        <dbReference type="Proteomes" id="UP000031036"/>
    </source>
</evidence>
<dbReference type="Proteomes" id="UP000031036">
    <property type="component" value="Unassembled WGS sequence"/>
</dbReference>
<proteinExistence type="predicted"/>